<dbReference type="PROSITE" id="PS51831">
    <property type="entry name" value="HD"/>
    <property type="match status" value="1"/>
</dbReference>
<reference evidence="9" key="1">
    <citation type="submission" date="2020-10" db="EMBL/GenBank/DDBJ databases">
        <authorList>
            <person name="Gilroy R."/>
        </authorList>
    </citation>
    <scope>NUCLEOTIDE SEQUENCE</scope>
    <source>
        <strain evidence="9">18911</strain>
    </source>
</reference>
<keyword evidence="7 9" id="KW-0378">Hydrolase</keyword>
<dbReference type="InterPro" id="IPR003607">
    <property type="entry name" value="HD/PDEase_dom"/>
</dbReference>
<name>A0A9D1MH55_9FIRM</name>
<dbReference type="InterPro" id="IPR006674">
    <property type="entry name" value="HD_domain"/>
</dbReference>
<comment type="subunit">
    <text evidence="4">Homodimer.</text>
</comment>
<evidence type="ECO:0000256" key="5">
    <source>
        <dbReference type="ARBA" id="ARBA00012964"/>
    </source>
</evidence>
<dbReference type="Proteomes" id="UP000824094">
    <property type="component" value="Unassembled WGS sequence"/>
</dbReference>
<dbReference type="PANTHER" id="PTHR11845">
    <property type="entry name" value="5'-DEOXYNUCLEOTIDASE HDDC2"/>
    <property type="match status" value="1"/>
</dbReference>
<organism evidence="9 10">
    <name type="scientific">Candidatus Stercoripulliclostridium merdigallinarum</name>
    <dbReference type="NCBI Taxonomy" id="2840951"/>
    <lineage>
        <taxon>Bacteria</taxon>
        <taxon>Bacillati</taxon>
        <taxon>Bacillota</taxon>
        <taxon>Clostridia</taxon>
        <taxon>Eubacteriales</taxon>
        <taxon>Candidatus Stercoripulliclostridium</taxon>
    </lineage>
</organism>
<dbReference type="GO" id="GO:0002953">
    <property type="term" value="F:5'-deoxynucleotidase activity"/>
    <property type="evidence" value="ECO:0007669"/>
    <property type="project" value="UniProtKB-EC"/>
</dbReference>
<evidence type="ECO:0000259" key="8">
    <source>
        <dbReference type="PROSITE" id="PS51831"/>
    </source>
</evidence>
<comment type="cofactor">
    <cofactor evidence="2">
        <name>Mn(2+)</name>
        <dbReference type="ChEBI" id="CHEBI:29035"/>
    </cofactor>
</comment>
<evidence type="ECO:0000313" key="10">
    <source>
        <dbReference type="Proteomes" id="UP000824094"/>
    </source>
</evidence>
<evidence type="ECO:0000256" key="2">
    <source>
        <dbReference type="ARBA" id="ARBA00001936"/>
    </source>
</evidence>
<dbReference type="EMBL" id="DVNF01000098">
    <property type="protein sequence ID" value="HIU60418.1"/>
    <property type="molecule type" value="Genomic_DNA"/>
</dbReference>
<reference evidence="9" key="2">
    <citation type="journal article" date="2021" name="PeerJ">
        <title>Extensive microbial diversity within the chicken gut microbiome revealed by metagenomics and culture.</title>
        <authorList>
            <person name="Gilroy R."/>
            <person name="Ravi A."/>
            <person name="Getino M."/>
            <person name="Pursley I."/>
            <person name="Horton D.L."/>
            <person name="Alikhan N.F."/>
            <person name="Baker D."/>
            <person name="Gharbi K."/>
            <person name="Hall N."/>
            <person name="Watson M."/>
            <person name="Adriaenssens E.M."/>
            <person name="Foster-Nyarko E."/>
            <person name="Jarju S."/>
            <person name="Secka A."/>
            <person name="Antonio M."/>
            <person name="Oren A."/>
            <person name="Chaudhuri R.R."/>
            <person name="La Ragione R."/>
            <person name="Hildebrand F."/>
            <person name="Pallen M.J."/>
        </authorList>
    </citation>
    <scope>NUCLEOTIDE SEQUENCE</scope>
    <source>
        <strain evidence="9">18911</strain>
    </source>
</reference>
<protein>
    <recommendedName>
        <fullName evidence="5">5'-deoxynucleotidase</fullName>
        <ecNumber evidence="5">3.1.3.89</ecNumber>
    </recommendedName>
</protein>
<comment type="caution">
    <text evidence="9">The sequence shown here is derived from an EMBL/GenBank/DDBJ whole genome shotgun (WGS) entry which is preliminary data.</text>
</comment>
<gene>
    <name evidence="9" type="primary">yfbR</name>
    <name evidence="9" type="ORF">IAB05_03380</name>
</gene>
<dbReference type="Pfam" id="PF12917">
    <property type="entry name" value="YfbR-like"/>
    <property type="match status" value="1"/>
</dbReference>
<dbReference type="EC" id="3.1.3.89" evidence="5"/>
<comment type="cofactor">
    <cofactor evidence="3">
        <name>Co(2+)</name>
        <dbReference type="ChEBI" id="CHEBI:48828"/>
    </cofactor>
</comment>
<dbReference type="Gene3D" id="1.10.3210.10">
    <property type="entry name" value="Hypothetical protein af1432"/>
    <property type="match status" value="1"/>
</dbReference>
<dbReference type="GO" id="GO:0046872">
    <property type="term" value="F:metal ion binding"/>
    <property type="evidence" value="ECO:0007669"/>
    <property type="project" value="UniProtKB-KW"/>
</dbReference>
<dbReference type="GO" id="GO:0005737">
    <property type="term" value="C:cytoplasm"/>
    <property type="evidence" value="ECO:0007669"/>
    <property type="project" value="TreeGrafter"/>
</dbReference>
<evidence type="ECO:0000256" key="1">
    <source>
        <dbReference type="ARBA" id="ARBA00001638"/>
    </source>
</evidence>
<comment type="catalytic activity">
    <reaction evidence="1">
        <text>a 2'-deoxyribonucleoside 5'-phosphate + H2O = a 2'-deoxyribonucleoside + phosphate</text>
        <dbReference type="Rhea" id="RHEA:36167"/>
        <dbReference type="ChEBI" id="CHEBI:15377"/>
        <dbReference type="ChEBI" id="CHEBI:18274"/>
        <dbReference type="ChEBI" id="CHEBI:43474"/>
        <dbReference type="ChEBI" id="CHEBI:65317"/>
        <dbReference type="EC" id="3.1.3.89"/>
    </reaction>
</comment>
<keyword evidence="6" id="KW-0479">Metal-binding</keyword>
<dbReference type="SUPFAM" id="SSF109604">
    <property type="entry name" value="HD-domain/PDEase-like"/>
    <property type="match status" value="1"/>
</dbReference>
<dbReference type="NCBIfam" id="NF003009">
    <property type="entry name" value="PRK03826.1"/>
    <property type="match status" value="1"/>
</dbReference>
<sequence>MKNYNFFAYLSRMKYIKRWSLMHSTVKENVMEHSAEVAQIAHALGMINKFVFGGSANPDKLAALAIFHEAAEVITGDLPTPIKYYNEDIRSAYKSIEAIAERQLVNMLPTEFADAYTEYVTPDTASLEGKLLKAADKLAAYVKCLEELKYGNKEFLKAKNATLKALKDMALPEVDYFFENFIRGYELTLDELD</sequence>
<feature type="domain" description="HD" evidence="8">
    <location>
        <begin position="30"/>
        <end position="141"/>
    </location>
</feature>
<evidence type="ECO:0000313" key="9">
    <source>
        <dbReference type="EMBL" id="HIU60418.1"/>
    </source>
</evidence>
<evidence type="ECO:0000256" key="7">
    <source>
        <dbReference type="ARBA" id="ARBA00022801"/>
    </source>
</evidence>
<dbReference type="SMART" id="SM00471">
    <property type="entry name" value="HDc"/>
    <property type="match status" value="1"/>
</dbReference>
<dbReference type="InterPro" id="IPR039356">
    <property type="entry name" value="YfbR/HDDC2"/>
</dbReference>
<accession>A0A9D1MH55</accession>
<evidence type="ECO:0000256" key="6">
    <source>
        <dbReference type="ARBA" id="ARBA00022723"/>
    </source>
</evidence>
<dbReference type="CDD" id="cd00077">
    <property type="entry name" value="HDc"/>
    <property type="match status" value="1"/>
</dbReference>
<evidence type="ECO:0000256" key="3">
    <source>
        <dbReference type="ARBA" id="ARBA00001941"/>
    </source>
</evidence>
<dbReference type="AlphaFoldDB" id="A0A9D1MH55"/>
<proteinExistence type="predicted"/>
<evidence type="ECO:0000256" key="4">
    <source>
        <dbReference type="ARBA" id="ARBA00011738"/>
    </source>
</evidence>
<dbReference type="PANTHER" id="PTHR11845:SF13">
    <property type="entry name" value="5'-DEOXYNUCLEOTIDASE HDDC2"/>
    <property type="match status" value="1"/>
</dbReference>